<evidence type="ECO:0000313" key="2">
    <source>
        <dbReference type="Proteomes" id="UP000032046"/>
    </source>
</evidence>
<comment type="caution">
    <text evidence="1">The sequence shown here is derived from an EMBL/GenBank/DDBJ whole genome shotgun (WGS) entry which is preliminary data.</text>
</comment>
<accession>A0A0D0I5F9</accession>
<gene>
    <name evidence="1" type="ORF">ST44_06410</name>
</gene>
<dbReference type="EMBL" id="JXQK01000053">
    <property type="protein sequence ID" value="KIP62446.1"/>
    <property type="molecule type" value="Genomic_DNA"/>
</dbReference>
<dbReference type="Proteomes" id="UP000032046">
    <property type="component" value="Unassembled WGS sequence"/>
</dbReference>
<evidence type="ECO:0000313" key="1">
    <source>
        <dbReference type="EMBL" id="KIP62446.1"/>
    </source>
</evidence>
<keyword evidence="2" id="KW-1185">Reference proteome</keyword>
<dbReference type="AlphaFoldDB" id="A0A0D0I5F9"/>
<sequence>MAGYLRDFDWSIPLTLGNQKFPTTTMGIEEPDGTVKKRQVFADSKGNYYGMKDGKAIPVMMQHNLDEVVVTPSKEVKRGLLSDAFNQYLTMSNDKTKVNNAPHREYNPHLKDAAVRGAKDYALWDKQHPNAAAWRDVATAAPFGVIAAPFMDGVASTALGQGITRGLGFFADTAKYNRLFPWIDAAATSLSGAKGLQDIQNGTFTPETALDVSTLAQLVKPMYELGKGLGIAAWHSPFAQYPRYYAGKFYYGNDVELPTLYKASKRMPVIKDGKIQITSPINTFAFENGRGVDSPIITNMTTDVPVRKHDRGDWNTSSVMAFPGKTLLGKHVISTRPSDTFTYGDNVLVKPSKVMFFSGNDIDLGIASKMGMKTVTNNKLKNTFNALDDIENTSNVKFVIEKPNSADYASEIRKLTREASNSPRVKDYKFMDWVFQPKFKSEVIPFQDISKMSQKEIMTLPEWVGAQLGKADTRGYLLNPDEWRNVLYDPATPAEAIFRDTKGIERKSK</sequence>
<organism evidence="1 2">
    <name type="scientific">Prevotella pectinovora</name>
    <dbReference type="NCBI Taxonomy" id="1602169"/>
    <lineage>
        <taxon>Bacteria</taxon>
        <taxon>Pseudomonadati</taxon>
        <taxon>Bacteroidota</taxon>
        <taxon>Bacteroidia</taxon>
        <taxon>Bacteroidales</taxon>
        <taxon>Prevotellaceae</taxon>
        <taxon>Prevotella</taxon>
    </lineage>
</organism>
<dbReference type="STRING" id="1602171.ST44_06410"/>
<protein>
    <submittedName>
        <fullName evidence="1">Contig53, whole genome shotgun sequence</fullName>
    </submittedName>
</protein>
<name>A0A0D0I5F9_9BACT</name>
<reference evidence="1 2" key="1">
    <citation type="submission" date="2015-01" db="EMBL/GenBank/DDBJ databases">
        <title>Comparative genomics of non-oral Prevotella species.</title>
        <authorList>
            <person name="Accetto T."/>
            <person name="Nograsek B."/>
            <person name="Avgustin G."/>
        </authorList>
    </citation>
    <scope>NUCLEOTIDE SEQUENCE [LARGE SCALE GENOMIC DNA]</scope>
    <source>
        <strain evidence="1 2">P5-119</strain>
    </source>
</reference>
<dbReference type="RefSeq" id="WP_042519075.1">
    <property type="nucleotide sequence ID" value="NZ_JXQI01000021.1"/>
</dbReference>
<proteinExistence type="predicted"/>